<sequence>MSKFDYKVYTYNNRAISNDDETLTTDLQRFGDLGWELVSAVPVVRGDGSDGDMNIRTDEIKFILKKVKY</sequence>
<evidence type="ECO:0000313" key="2">
    <source>
        <dbReference type="Proteomes" id="UP001589609"/>
    </source>
</evidence>
<dbReference type="EMBL" id="JBHMAF010000068">
    <property type="protein sequence ID" value="MFB9759302.1"/>
    <property type="molecule type" value="Genomic_DNA"/>
</dbReference>
<organism evidence="1 2">
    <name type="scientific">Ectobacillus funiculus</name>
    <dbReference type="NCBI Taxonomy" id="137993"/>
    <lineage>
        <taxon>Bacteria</taxon>
        <taxon>Bacillati</taxon>
        <taxon>Bacillota</taxon>
        <taxon>Bacilli</taxon>
        <taxon>Bacillales</taxon>
        <taxon>Bacillaceae</taxon>
        <taxon>Ectobacillus</taxon>
    </lineage>
</organism>
<dbReference type="RefSeq" id="WP_379949599.1">
    <property type="nucleotide sequence ID" value="NZ_JBHMAF010000068.1"/>
</dbReference>
<evidence type="ECO:0000313" key="1">
    <source>
        <dbReference type="EMBL" id="MFB9759302.1"/>
    </source>
</evidence>
<gene>
    <name evidence="1" type="ORF">ACFFMS_12715</name>
</gene>
<accession>A0ABV5WFA9</accession>
<proteinExistence type="predicted"/>
<dbReference type="Proteomes" id="UP001589609">
    <property type="component" value="Unassembled WGS sequence"/>
</dbReference>
<name>A0ABV5WFA9_9BACI</name>
<reference evidence="1 2" key="1">
    <citation type="submission" date="2024-09" db="EMBL/GenBank/DDBJ databases">
        <authorList>
            <person name="Sun Q."/>
            <person name="Mori K."/>
        </authorList>
    </citation>
    <scope>NUCLEOTIDE SEQUENCE [LARGE SCALE GENOMIC DNA]</scope>
    <source>
        <strain evidence="1 2">JCM 11201</strain>
    </source>
</reference>
<comment type="caution">
    <text evidence="1">The sequence shown here is derived from an EMBL/GenBank/DDBJ whole genome shotgun (WGS) entry which is preliminary data.</text>
</comment>
<evidence type="ECO:0008006" key="3">
    <source>
        <dbReference type="Google" id="ProtNLM"/>
    </source>
</evidence>
<protein>
    <recommendedName>
        <fullName evidence="3">DUF4177 domain-containing protein</fullName>
    </recommendedName>
</protein>
<keyword evidence="2" id="KW-1185">Reference proteome</keyword>